<dbReference type="Ensembl" id="ENSORLT00020018452.1">
    <property type="protein sequence ID" value="ENSORLP00020011528.1"/>
    <property type="gene ID" value="ENSORLG00020000739.1"/>
</dbReference>
<reference evidence="1" key="3">
    <citation type="submission" date="2025-08" db="UniProtKB">
        <authorList>
            <consortium name="Ensembl"/>
        </authorList>
    </citation>
    <scope>IDENTIFICATION</scope>
    <source>
        <strain evidence="1">HNI</strain>
    </source>
</reference>
<reference evidence="1" key="4">
    <citation type="submission" date="2025-09" db="UniProtKB">
        <authorList>
            <consortium name="Ensembl"/>
        </authorList>
    </citation>
    <scope>IDENTIFICATION</scope>
    <source>
        <strain evidence="1">HNI</strain>
    </source>
</reference>
<sequence length="169" mass="18435">VYKLFKRNPNDTRLDKGGSSEPCWKFNLHYFFQVLQQFHRQPNTAHLSTAQLQSLAAVQQASIAAGRQTSSQNGTSSQQTGSTQATINLTTSPAAAQLISRAQSISSTPTSISQQAVLLGSQSSPTLTASQAQMYLRAQMVRAQRSHRHIYMSLHMGVNTTLLVNCVGK</sequence>
<dbReference type="Proteomes" id="UP000265180">
    <property type="component" value="Chromosome 5"/>
</dbReference>
<accession>A0A3P9KSY1</accession>
<protein>
    <submittedName>
        <fullName evidence="1">Uncharacterized protein</fullName>
    </submittedName>
</protein>
<reference evidence="1 2" key="2">
    <citation type="submission" date="2017-04" db="EMBL/GenBank/DDBJ databases">
        <title>CpG methylation of centromeres and impact of large insertions on vertebrate speciation.</title>
        <authorList>
            <person name="Ichikawa K."/>
            <person name="Yoshimura J."/>
            <person name="Morishita S."/>
        </authorList>
    </citation>
    <scope>NUCLEOTIDE SEQUENCE</scope>
    <source>
        <strain evidence="1 2">HNI</strain>
    </source>
</reference>
<proteinExistence type="predicted"/>
<evidence type="ECO:0000313" key="2">
    <source>
        <dbReference type="Proteomes" id="UP000265180"/>
    </source>
</evidence>
<organism evidence="1 2">
    <name type="scientific">Oryzias latipes</name>
    <name type="common">Japanese rice fish</name>
    <name type="synonym">Japanese killifish</name>
    <dbReference type="NCBI Taxonomy" id="8090"/>
    <lineage>
        <taxon>Eukaryota</taxon>
        <taxon>Metazoa</taxon>
        <taxon>Chordata</taxon>
        <taxon>Craniata</taxon>
        <taxon>Vertebrata</taxon>
        <taxon>Euteleostomi</taxon>
        <taxon>Actinopterygii</taxon>
        <taxon>Neopterygii</taxon>
        <taxon>Teleostei</taxon>
        <taxon>Neoteleostei</taxon>
        <taxon>Acanthomorphata</taxon>
        <taxon>Ovalentaria</taxon>
        <taxon>Atherinomorphae</taxon>
        <taxon>Beloniformes</taxon>
        <taxon>Adrianichthyidae</taxon>
        <taxon>Oryziinae</taxon>
        <taxon>Oryzias</taxon>
    </lineage>
</organism>
<evidence type="ECO:0000313" key="1">
    <source>
        <dbReference type="Ensembl" id="ENSORLP00020011528.1"/>
    </source>
</evidence>
<dbReference type="AlphaFoldDB" id="A0A3P9KSY1"/>
<reference key="1">
    <citation type="journal article" date="2007" name="Nature">
        <title>The medaka draft genome and insights into vertebrate genome evolution.</title>
        <authorList>
            <person name="Kasahara M."/>
            <person name="Naruse K."/>
            <person name="Sasaki S."/>
            <person name="Nakatani Y."/>
            <person name="Qu W."/>
            <person name="Ahsan B."/>
            <person name="Yamada T."/>
            <person name="Nagayasu Y."/>
            <person name="Doi K."/>
            <person name="Kasai Y."/>
            <person name="Jindo T."/>
            <person name="Kobayashi D."/>
            <person name="Shimada A."/>
            <person name="Toyoda A."/>
            <person name="Kuroki Y."/>
            <person name="Fujiyama A."/>
            <person name="Sasaki T."/>
            <person name="Shimizu A."/>
            <person name="Asakawa S."/>
            <person name="Shimizu N."/>
            <person name="Hashimoto S."/>
            <person name="Yang J."/>
            <person name="Lee Y."/>
            <person name="Matsushima K."/>
            <person name="Sugano S."/>
            <person name="Sakaizumi M."/>
            <person name="Narita T."/>
            <person name="Ohishi K."/>
            <person name="Haga S."/>
            <person name="Ohta F."/>
            <person name="Nomoto H."/>
            <person name="Nogata K."/>
            <person name="Morishita T."/>
            <person name="Endo T."/>
            <person name="Shin-I T."/>
            <person name="Takeda H."/>
            <person name="Morishita S."/>
            <person name="Kohara Y."/>
        </authorList>
    </citation>
    <scope>NUCLEOTIDE SEQUENCE [LARGE SCALE GENOMIC DNA]</scope>
    <source>
        <strain>Hd-rR</strain>
    </source>
</reference>
<name>A0A3P9KSY1_ORYLA</name>